<evidence type="ECO:0000313" key="3">
    <source>
        <dbReference type="Proteomes" id="UP000545507"/>
    </source>
</evidence>
<gene>
    <name evidence="2" type="ORF">F3K02_01645</name>
</gene>
<name>A0A7Y8GTA5_9BURK</name>
<accession>A0A7Y8GTA5</accession>
<evidence type="ECO:0000313" key="2">
    <source>
        <dbReference type="EMBL" id="NWF43958.1"/>
    </source>
</evidence>
<proteinExistence type="predicted"/>
<reference evidence="2 3" key="1">
    <citation type="submission" date="2019-09" db="EMBL/GenBank/DDBJ databases">
        <title>Hydrogenophaga aromatica sp. nov., isolated from a para-xylene-degrading enrichment culture.</title>
        <authorList>
            <person name="Tancsics A."/>
            <person name="Banerjee S."/>
        </authorList>
    </citation>
    <scope>NUCLEOTIDE SEQUENCE [LARGE SCALE GENOMIC DNA]</scope>
    <source>
        <strain evidence="2 3">D2P1</strain>
    </source>
</reference>
<evidence type="ECO:0000259" key="1">
    <source>
        <dbReference type="Pfam" id="PF13827"/>
    </source>
</evidence>
<sequence>MQALGWNKLFAERGVRVRACCVFQRRLDMKRSLWGLCAVCVASLLLTACGGNDDGYGSVAVSDSTRRVAISTGALTQSVANDEARDECDASDCRVVLQFEQCGAVSAGTKAGGGFVVVAKGAGTAFDAQTAANNACTAQGGEGCGPIPNLEAQCN</sequence>
<comment type="caution">
    <text evidence="2">The sequence shown here is derived from an EMBL/GenBank/DDBJ whole genome shotgun (WGS) entry which is preliminary data.</text>
</comment>
<dbReference type="AlphaFoldDB" id="A0A7Y8GTA5"/>
<keyword evidence="3" id="KW-1185">Reference proteome</keyword>
<dbReference type="Proteomes" id="UP000545507">
    <property type="component" value="Unassembled WGS sequence"/>
</dbReference>
<feature type="domain" description="DUF4189" evidence="1">
    <location>
        <begin position="56"/>
        <end position="145"/>
    </location>
</feature>
<organism evidence="2 3">
    <name type="scientific">Hydrogenophaga aromaticivorans</name>
    <dbReference type="NCBI Taxonomy" id="2610898"/>
    <lineage>
        <taxon>Bacteria</taxon>
        <taxon>Pseudomonadati</taxon>
        <taxon>Pseudomonadota</taxon>
        <taxon>Betaproteobacteria</taxon>
        <taxon>Burkholderiales</taxon>
        <taxon>Comamonadaceae</taxon>
        <taxon>Hydrogenophaga</taxon>
    </lineage>
</organism>
<dbReference type="EMBL" id="VYGV01000001">
    <property type="protein sequence ID" value="NWF43958.1"/>
    <property type="molecule type" value="Genomic_DNA"/>
</dbReference>
<dbReference type="InterPro" id="IPR025240">
    <property type="entry name" value="DUF4189"/>
</dbReference>
<protein>
    <submittedName>
        <fullName evidence="2">DUF4189 domain-containing protein</fullName>
    </submittedName>
</protein>
<dbReference type="Pfam" id="PF13827">
    <property type="entry name" value="DUF4189"/>
    <property type="match status" value="1"/>
</dbReference>